<dbReference type="EMBL" id="JAVTXN010000074">
    <property type="protein sequence ID" value="MDT9610452.1"/>
    <property type="molecule type" value="Genomic_DNA"/>
</dbReference>
<accession>A0AAW8WUR3</accession>
<sequence>MSVTVEINELSNNSSKLGIYINDRPIYWTGRAIEKPAIDKNPHHFMRYITGLALLPNLINKFTAVTVPKDDSNGYKYKQAIAEGEKALFKRFGAGDDFDKLMQLCTFTDEISNNMLNKQYCNDGPKPLIG</sequence>
<reference evidence="1" key="1">
    <citation type="submission" date="2023-08" db="EMBL/GenBank/DDBJ databases">
        <title>Lactobacillus from the Female Urinary Tract.</title>
        <authorList>
            <person name="Stegman N."/>
            <person name="Jackson B."/>
            <person name="Steiling M."/>
            <person name="Sedano C."/>
            <person name="Wolfe A."/>
            <person name="Putonti C."/>
        </authorList>
    </citation>
    <scope>NUCLEOTIDE SEQUENCE</scope>
    <source>
        <strain evidence="1">UMB5661</strain>
    </source>
</reference>
<evidence type="ECO:0000313" key="1">
    <source>
        <dbReference type="EMBL" id="MDT9610452.1"/>
    </source>
</evidence>
<comment type="caution">
    <text evidence="1">The sequence shown here is derived from an EMBL/GenBank/DDBJ whole genome shotgun (WGS) entry which is preliminary data.</text>
</comment>
<protein>
    <submittedName>
        <fullName evidence="1">Uncharacterized protein</fullName>
    </submittedName>
</protein>
<organism evidence="1 2">
    <name type="scientific">Lactobacillus crispatus</name>
    <dbReference type="NCBI Taxonomy" id="47770"/>
    <lineage>
        <taxon>Bacteria</taxon>
        <taxon>Bacillati</taxon>
        <taxon>Bacillota</taxon>
        <taxon>Bacilli</taxon>
        <taxon>Lactobacillales</taxon>
        <taxon>Lactobacillaceae</taxon>
        <taxon>Lactobacillus</taxon>
    </lineage>
</organism>
<dbReference type="Proteomes" id="UP001253287">
    <property type="component" value="Unassembled WGS sequence"/>
</dbReference>
<name>A0AAW8WUR3_9LACO</name>
<gene>
    <name evidence="1" type="ORF">RON39_10095</name>
</gene>
<proteinExistence type="predicted"/>
<dbReference type="RefSeq" id="WP_224061638.1">
    <property type="nucleotide sequence ID" value="NZ_CP083391.1"/>
</dbReference>
<dbReference type="AlphaFoldDB" id="A0AAW8WUR3"/>
<evidence type="ECO:0000313" key="2">
    <source>
        <dbReference type="Proteomes" id="UP001253287"/>
    </source>
</evidence>